<proteinExistence type="predicted"/>
<dbReference type="InterPro" id="IPR050900">
    <property type="entry name" value="Transposase_IS3/IS150/IS904"/>
</dbReference>
<feature type="domain" description="Integrase catalytic" evidence="1">
    <location>
        <begin position="1"/>
        <end position="63"/>
    </location>
</feature>
<dbReference type="EMBL" id="BNAH01000004">
    <property type="protein sequence ID" value="GHE84331.1"/>
    <property type="molecule type" value="Genomic_DNA"/>
</dbReference>
<reference evidence="3" key="1">
    <citation type="journal article" date="2019" name="Int. J. Syst. Evol. Microbiol.">
        <title>The Global Catalogue of Microorganisms (GCM) 10K type strain sequencing project: providing services to taxonomists for standard genome sequencing and annotation.</title>
        <authorList>
            <consortium name="The Broad Institute Genomics Platform"/>
            <consortium name="The Broad Institute Genome Sequencing Center for Infectious Disease"/>
            <person name="Wu L."/>
            <person name="Ma J."/>
        </authorList>
    </citation>
    <scope>NUCLEOTIDE SEQUENCE [LARGE SCALE GENOMIC DNA]</scope>
    <source>
        <strain evidence="3">CGMCC 1.15922</strain>
    </source>
</reference>
<dbReference type="PANTHER" id="PTHR46889">
    <property type="entry name" value="TRANSPOSASE INSF FOR INSERTION SEQUENCE IS3B-RELATED"/>
    <property type="match status" value="1"/>
</dbReference>
<protein>
    <recommendedName>
        <fullName evidence="1">Integrase catalytic domain-containing protein</fullName>
    </recommendedName>
</protein>
<dbReference type="InterPro" id="IPR001584">
    <property type="entry name" value="Integrase_cat-core"/>
</dbReference>
<dbReference type="PANTHER" id="PTHR46889:SF4">
    <property type="entry name" value="TRANSPOSASE INSO FOR INSERTION SEQUENCE ELEMENT IS911B-RELATED"/>
    <property type="match status" value="1"/>
</dbReference>
<evidence type="ECO:0000313" key="3">
    <source>
        <dbReference type="Proteomes" id="UP000626370"/>
    </source>
</evidence>
<sequence length="66" mass="8182">MDNTVTERFFRSLKSERVNYRRYQTRREAMGDIIDYIEPFYNQERRHYKLGNISPVEYEMRLLKSA</sequence>
<dbReference type="SUPFAM" id="SSF53098">
    <property type="entry name" value="Ribonuclease H-like"/>
    <property type="match status" value="1"/>
</dbReference>
<name>A0ABQ3II61_9GAMM</name>
<keyword evidence="3" id="KW-1185">Reference proteome</keyword>
<comment type="caution">
    <text evidence="2">The sequence shown here is derived from an EMBL/GenBank/DDBJ whole genome shotgun (WGS) entry which is preliminary data.</text>
</comment>
<dbReference type="InterPro" id="IPR012337">
    <property type="entry name" value="RNaseH-like_sf"/>
</dbReference>
<evidence type="ECO:0000259" key="1">
    <source>
        <dbReference type="PROSITE" id="PS50994"/>
    </source>
</evidence>
<dbReference type="Pfam" id="PF13333">
    <property type="entry name" value="rve_2"/>
    <property type="match status" value="1"/>
</dbReference>
<accession>A0ABQ3II61</accession>
<dbReference type="PROSITE" id="PS50994">
    <property type="entry name" value="INTEGRASE"/>
    <property type="match status" value="1"/>
</dbReference>
<evidence type="ECO:0000313" key="2">
    <source>
        <dbReference type="EMBL" id="GHE84331.1"/>
    </source>
</evidence>
<gene>
    <name evidence="2" type="ORF">GCM10011501_11260</name>
</gene>
<dbReference type="Proteomes" id="UP000626370">
    <property type="component" value="Unassembled WGS sequence"/>
</dbReference>
<organism evidence="2 3">
    <name type="scientific">Thalassotalea profundi</name>
    <dbReference type="NCBI Taxonomy" id="2036687"/>
    <lineage>
        <taxon>Bacteria</taxon>
        <taxon>Pseudomonadati</taxon>
        <taxon>Pseudomonadota</taxon>
        <taxon>Gammaproteobacteria</taxon>
        <taxon>Alteromonadales</taxon>
        <taxon>Colwelliaceae</taxon>
        <taxon>Thalassotalea</taxon>
    </lineage>
</organism>